<dbReference type="GO" id="GO:0005789">
    <property type="term" value="C:endoplasmic reticulum membrane"/>
    <property type="evidence" value="ECO:0007669"/>
    <property type="project" value="TreeGrafter"/>
</dbReference>
<accession>A0A1I8FZ78</accession>
<name>A0A1I8FZ78_9PLAT</name>
<dbReference type="Pfam" id="PF09446">
    <property type="entry name" value="VMA21"/>
    <property type="match status" value="1"/>
</dbReference>
<evidence type="ECO:0000256" key="3">
    <source>
        <dbReference type="ARBA" id="ARBA00022989"/>
    </source>
</evidence>
<sequence>IFKFQAEGHSVFRATPQQLQAYSRFCSYTEEEVNQVLAKYRQLDRSRNHTAGVWYEDLAGKCTEMQGNRLLTLAAKAVAGSTSRLDVDRFVRLVWLLSSRASVQEKRDLLWRVLDPHQTGRVRRAGLFRFLSATVGGNLSDDQLLDLVESALAAADPKPAGLEPELTREYFFSAMLHSSRRCTIPAYLSTMQKPLAAAGPGALQPDVQAIRQQQQQLGTVAKVLITFSLLLIVLPITLYFITKSLLFEGFLSIAPRQSYIYAAIVAVVTVHIILAGFVFFAFWEGGTGKEVPDAAAKQD</sequence>
<dbReference type="Gene3D" id="1.10.238.10">
    <property type="entry name" value="EF-hand"/>
    <property type="match status" value="1"/>
</dbReference>
<evidence type="ECO:0000256" key="5">
    <source>
        <dbReference type="ARBA" id="ARBA00023329"/>
    </source>
</evidence>
<dbReference type="SUPFAM" id="SSF47473">
    <property type="entry name" value="EF-hand"/>
    <property type="match status" value="1"/>
</dbReference>
<dbReference type="WBParaSite" id="maker-uti_cns_0000418-snap-gene-0.4-mRNA-1">
    <property type="protein sequence ID" value="maker-uti_cns_0000418-snap-gene-0.4-mRNA-1"/>
    <property type="gene ID" value="maker-uti_cns_0000418-snap-gene-0.4"/>
</dbReference>
<dbReference type="AlphaFoldDB" id="A0A1I8FZ78"/>
<dbReference type="PANTHER" id="PTHR31792">
    <property type="entry name" value="VACUOLAR ATPASE ASSEMBLY INTEGRAL MEMBRANE PROTEIN VMA21"/>
    <property type="match status" value="1"/>
</dbReference>
<protein>
    <submittedName>
        <fullName evidence="8">EF-hand domain-containing protein</fullName>
    </submittedName>
</protein>
<feature type="transmembrane region" description="Helical" evidence="6">
    <location>
        <begin position="223"/>
        <end position="247"/>
    </location>
</feature>
<dbReference type="GO" id="GO:0031410">
    <property type="term" value="C:cytoplasmic vesicle"/>
    <property type="evidence" value="ECO:0007669"/>
    <property type="project" value="UniProtKB-KW"/>
</dbReference>
<keyword evidence="3 6" id="KW-1133">Transmembrane helix</keyword>
<dbReference type="PANTHER" id="PTHR31792:SF3">
    <property type="entry name" value="VACUOLAR ATPASE ASSEMBLY INTEGRAL MEMBRANE PROTEIN VMA21"/>
    <property type="match status" value="1"/>
</dbReference>
<evidence type="ECO:0000256" key="2">
    <source>
        <dbReference type="ARBA" id="ARBA00022824"/>
    </source>
</evidence>
<keyword evidence="4 6" id="KW-0472">Membrane</keyword>
<reference evidence="8" key="1">
    <citation type="submission" date="2016-11" db="UniProtKB">
        <authorList>
            <consortium name="WormBaseParasite"/>
        </authorList>
    </citation>
    <scope>IDENTIFICATION</scope>
</reference>
<keyword evidence="5" id="KW-0968">Cytoplasmic vesicle</keyword>
<evidence type="ECO:0000313" key="7">
    <source>
        <dbReference type="Proteomes" id="UP000095280"/>
    </source>
</evidence>
<evidence type="ECO:0000256" key="6">
    <source>
        <dbReference type="SAM" id="Phobius"/>
    </source>
</evidence>
<feature type="transmembrane region" description="Helical" evidence="6">
    <location>
        <begin position="259"/>
        <end position="283"/>
    </location>
</feature>
<keyword evidence="2" id="KW-0256">Endoplasmic reticulum</keyword>
<dbReference type="Proteomes" id="UP000095280">
    <property type="component" value="Unplaced"/>
</dbReference>
<proteinExistence type="predicted"/>
<evidence type="ECO:0000256" key="4">
    <source>
        <dbReference type="ARBA" id="ARBA00023136"/>
    </source>
</evidence>
<dbReference type="InterPro" id="IPR019013">
    <property type="entry name" value="Vma21"/>
</dbReference>
<keyword evidence="7" id="KW-1185">Reference proteome</keyword>
<dbReference type="InterPro" id="IPR011992">
    <property type="entry name" value="EF-hand-dom_pair"/>
</dbReference>
<evidence type="ECO:0000256" key="1">
    <source>
        <dbReference type="ARBA" id="ARBA00022692"/>
    </source>
</evidence>
<keyword evidence="1 6" id="KW-0812">Transmembrane</keyword>
<evidence type="ECO:0000313" key="8">
    <source>
        <dbReference type="WBParaSite" id="maker-uti_cns_0000418-snap-gene-0.4-mRNA-1"/>
    </source>
</evidence>
<dbReference type="GO" id="GO:0070072">
    <property type="term" value="P:vacuolar proton-transporting V-type ATPase complex assembly"/>
    <property type="evidence" value="ECO:0007669"/>
    <property type="project" value="InterPro"/>
</dbReference>
<organism evidence="7 8">
    <name type="scientific">Macrostomum lignano</name>
    <dbReference type="NCBI Taxonomy" id="282301"/>
    <lineage>
        <taxon>Eukaryota</taxon>
        <taxon>Metazoa</taxon>
        <taxon>Spiralia</taxon>
        <taxon>Lophotrochozoa</taxon>
        <taxon>Platyhelminthes</taxon>
        <taxon>Rhabditophora</taxon>
        <taxon>Macrostomorpha</taxon>
        <taxon>Macrostomida</taxon>
        <taxon>Macrostomidae</taxon>
        <taxon>Macrostomum</taxon>
    </lineage>
</organism>